<evidence type="ECO:0000313" key="2">
    <source>
        <dbReference type="Proteomes" id="UP000002654"/>
    </source>
</evidence>
<sequence>MYALVRLRGYMEDVGFRVIVSNDVAEALGLRVGDAVKLETPDGSSGGRVASVERTNKSGILVTADIYMALGGRSRAVLLKRIDRAYEASSVRLGLSAEATLNVEELKTALRAFAFARVPVFTNFTGFLYTQKGWVKVTIKGVEPREPAYISTLTVAQLG</sequence>
<dbReference type="eggNOG" id="arCOG05486">
    <property type="taxonomic scope" value="Archaea"/>
</dbReference>
<proteinExistence type="predicted"/>
<dbReference type="GeneID" id="11263088"/>
<evidence type="ECO:0000313" key="1">
    <source>
        <dbReference type="EMBL" id="CCC80756.1"/>
    </source>
</evidence>
<name>G4RMC5_THETK</name>
<reference evidence="1 2" key="1">
    <citation type="journal article" date="2011" name="PLoS ONE">
        <title>The complete genome sequence of Thermoproteus tenax: a physiologically versatile member of the Crenarchaeota.</title>
        <authorList>
            <person name="Siebers B."/>
            <person name="Zaparty M."/>
            <person name="Raddatz G."/>
            <person name="Tjaden B."/>
            <person name="Albers S.V."/>
            <person name="Bell S.D."/>
            <person name="Blombach F."/>
            <person name="Kletzin A."/>
            <person name="Kyrpides N."/>
            <person name="Lanz C."/>
            <person name="Plagens A."/>
            <person name="Rampp M."/>
            <person name="Rosinus A."/>
            <person name="von Jan M."/>
            <person name="Makarova K.S."/>
            <person name="Klenk H.P."/>
            <person name="Schuster S.C."/>
            <person name="Hensel R."/>
        </authorList>
    </citation>
    <scope>NUCLEOTIDE SEQUENCE [LARGE SCALE GENOMIC DNA]</scope>
    <source>
        <strain evidence="2">ATCC 35583 / DSM 2078 / JCM 9277 / NBRC 100435 / Kra 1</strain>
    </source>
</reference>
<dbReference type="PaxDb" id="768679-TTX_0081"/>
<dbReference type="OrthoDB" id="27585at2157"/>
<dbReference type="PATRIC" id="fig|768679.9.peg.84"/>
<accession>G4RMC5</accession>
<organism evidence="1 2">
    <name type="scientific">Thermoproteus tenax (strain ATCC 35583 / DSM 2078 / JCM 9277 / NBRC 100435 / Kra 1)</name>
    <dbReference type="NCBI Taxonomy" id="768679"/>
    <lineage>
        <taxon>Archaea</taxon>
        <taxon>Thermoproteota</taxon>
        <taxon>Thermoprotei</taxon>
        <taxon>Thermoproteales</taxon>
        <taxon>Thermoproteaceae</taxon>
        <taxon>Thermoproteus</taxon>
    </lineage>
</organism>
<keyword evidence="2" id="KW-1185">Reference proteome</keyword>
<dbReference type="RefSeq" id="WP_014126014.1">
    <property type="nucleotide sequence ID" value="NC_016070.1"/>
</dbReference>
<gene>
    <name evidence="1" type="ordered locus">TTX_0081</name>
</gene>
<dbReference type="HOGENOM" id="CLU_1631711_0_0_2"/>
<dbReference type="Proteomes" id="UP000002654">
    <property type="component" value="Chromosome"/>
</dbReference>
<dbReference type="AlphaFoldDB" id="G4RMC5"/>
<protein>
    <submittedName>
        <fullName evidence="1">Molybdopterin-Binding domain of the MopB superfamily</fullName>
    </submittedName>
</protein>
<dbReference type="KEGG" id="ttn:TTX_0081"/>
<dbReference type="EMBL" id="FN869859">
    <property type="protein sequence ID" value="CCC80756.1"/>
    <property type="molecule type" value="Genomic_DNA"/>
</dbReference>